<accession>A0A833FIA6</accession>
<dbReference type="Gene3D" id="1.10.3470.10">
    <property type="entry name" value="ABC transporter involved in vitamin B12 uptake, BtuC"/>
    <property type="match status" value="1"/>
</dbReference>
<evidence type="ECO:0000256" key="2">
    <source>
        <dbReference type="ARBA" id="ARBA00007935"/>
    </source>
</evidence>
<feature type="transmembrane region" description="Helical" evidence="9">
    <location>
        <begin position="296"/>
        <end position="313"/>
    </location>
</feature>
<sequence>MTNQSNHPQEASTVNKGGRSNERHRNVTRSFIVLSFLALAVAAMIISLVFGSADITLSKIWQTLWSSELKDTQDMVIWNIRFPRNIVAALVGANLAVAGAILQAVMKNPLADPQIVGVSSGAGLAGVIILILFPSWEYLVPLVAFVGALAAALMVYALAWKNGIRPTRIILAGVAVAAFLGSGISALLVFYGDRVQGALLWMVGGLSARSWPQVYLLAPYTVIGLITAFLGSQRLTILSLGDETAKGLGLPVEQTRFTMTAVAAFLAASAVSVAGLIGFVGLVIPHVARMLIGTDYKFLLPGSAFLGAAVLVISDTLGRVLFSPVEVPVGIIMAFFGAPFFLYLLRRDA</sequence>
<feature type="transmembrane region" description="Helical" evidence="9">
    <location>
        <begin position="170"/>
        <end position="191"/>
    </location>
</feature>
<comment type="caution">
    <text evidence="10">The sequence shown here is derived from an EMBL/GenBank/DDBJ whole genome shotgun (WGS) entry which is preliminary data.</text>
</comment>
<feature type="region of interest" description="Disordered" evidence="8">
    <location>
        <begin position="1"/>
        <end position="22"/>
    </location>
</feature>
<comment type="similarity">
    <text evidence="2">Belongs to the binding-protein-dependent transport system permease family. FecCD subfamily.</text>
</comment>
<dbReference type="GO" id="GO:0033214">
    <property type="term" value="P:siderophore-iron import into cell"/>
    <property type="evidence" value="ECO:0007669"/>
    <property type="project" value="TreeGrafter"/>
</dbReference>
<evidence type="ECO:0000256" key="6">
    <source>
        <dbReference type="ARBA" id="ARBA00022989"/>
    </source>
</evidence>
<gene>
    <name evidence="10" type="ORF">F8R14_08210</name>
</gene>
<dbReference type="GO" id="GO:0005886">
    <property type="term" value="C:plasma membrane"/>
    <property type="evidence" value="ECO:0007669"/>
    <property type="project" value="UniProtKB-SubCell"/>
</dbReference>
<evidence type="ECO:0000313" key="10">
    <source>
        <dbReference type="EMBL" id="KAB1477604.1"/>
    </source>
</evidence>
<feature type="transmembrane region" description="Helical" evidence="9">
    <location>
        <begin position="31"/>
        <end position="53"/>
    </location>
</feature>
<keyword evidence="4" id="KW-1003">Cell membrane</keyword>
<dbReference type="PANTHER" id="PTHR30472">
    <property type="entry name" value="FERRIC ENTEROBACTIN TRANSPORT SYSTEM PERMEASE PROTEIN"/>
    <property type="match status" value="1"/>
</dbReference>
<evidence type="ECO:0000313" key="11">
    <source>
        <dbReference type="Proteomes" id="UP000434554"/>
    </source>
</evidence>
<dbReference type="PANTHER" id="PTHR30472:SF68">
    <property type="entry name" value="FERRICHROME TRANSPORT SYSTEM PERMEASE PROTEIN FHUB"/>
    <property type="match status" value="1"/>
</dbReference>
<dbReference type="RefSeq" id="WP_006555017.1">
    <property type="nucleotide sequence ID" value="NZ_CALMIE010000208.1"/>
</dbReference>
<keyword evidence="3" id="KW-0813">Transport</keyword>
<feature type="transmembrane region" description="Helical" evidence="9">
    <location>
        <begin position="115"/>
        <end position="133"/>
    </location>
</feature>
<organism evidence="10 11">
    <name type="scientific">Veillonella seminalis</name>
    <dbReference type="NCBI Taxonomy" id="1502943"/>
    <lineage>
        <taxon>Bacteria</taxon>
        <taxon>Bacillati</taxon>
        <taxon>Bacillota</taxon>
        <taxon>Negativicutes</taxon>
        <taxon>Veillonellales</taxon>
        <taxon>Veillonellaceae</taxon>
        <taxon>Veillonella</taxon>
    </lineage>
</organism>
<feature type="transmembrane region" description="Helical" evidence="9">
    <location>
        <begin position="325"/>
        <end position="345"/>
    </location>
</feature>
<feature type="compositionally biased region" description="Polar residues" evidence="8">
    <location>
        <begin position="1"/>
        <end position="15"/>
    </location>
</feature>
<evidence type="ECO:0000256" key="4">
    <source>
        <dbReference type="ARBA" id="ARBA00022475"/>
    </source>
</evidence>
<dbReference type="GeneID" id="83055071"/>
<feature type="transmembrane region" description="Helical" evidence="9">
    <location>
        <begin position="261"/>
        <end position="284"/>
    </location>
</feature>
<evidence type="ECO:0000256" key="1">
    <source>
        <dbReference type="ARBA" id="ARBA00004651"/>
    </source>
</evidence>
<evidence type="ECO:0000256" key="7">
    <source>
        <dbReference type="ARBA" id="ARBA00023136"/>
    </source>
</evidence>
<keyword evidence="5 9" id="KW-0812">Transmembrane</keyword>
<dbReference type="InterPro" id="IPR000522">
    <property type="entry name" value="ABC_transptr_permease_BtuC"/>
</dbReference>
<dbReference type="InterPro" id="IPR037294">
    <property type="entry name" value="ABC_BtuC-like"/>
</dbReference>
<proteinExistence type="inferred from homology"/>
<keyword evidence="7 9" id="KW-0472">Membrane</keyword>
<evidence type="ECO:0000256" key="8">
    <source>
        <dbReference type="SAM" id="MobiDB-lite"/>
    </source>
</evidence>
<dbReference type="Proteomes" id="UP000434554">
    <property type="component" value="Unassembled WGS sequence"/>
</dbReference>
<protein>
    <submittedName>
        <fullName evidence="10">Iron ABC transporter permease</fullName>
    </submittedName>
</protein>
<feature type="transmembrane region" description="Helical" evidence="9">
    <location>
        <begin position="86"/>
        <end position="106"/>
    </location>
</feature>
<keyword evidence="6 9" id="KW-1133">Transmembrane helix</keyword>
<dbReference type="EMBL" id="WBKH01000008">
    <property type="protein sequence ID" value="KAB1477604.1"/>
    <property type="molecule type" value="Genomic_DNA"/>
</dbReference>
<dbReference type="SUPFAM" id="SSF81345">
    <property type="entry name" value="ABC transporter involved in vitamin B12 uptake, BtuC"/>
    <property type="match status" value="1"/>
</dbReference>
<reference evidence="10 11" key="1">
    <citation type="submission" date="2019-09" db="EMBL/GenBank/DDBJ databases">
        <title>Draft genome sequence of 3 type strains from the CCUG.</title>
        <authorList>
            <person name="Pineiro-Iglesias B."/>
            <person name="Tunovic T."/>
            <person name="Unosson C."/>
            <person name="Inganas E."/>
            <person name="Ohlen M."/>
            <person name="Cardew S."/>
            <person name="Jensie-Markopoulos S."/>
            <person name="Salva-Serra F."/>
            <person name="Jaen-Luchoro D."/>
            <person name="Karlsson R."/>
            <person name="Svensson-Stadler L."/>
            <person name="Chun J."/>
            <person name="Moore E."/>
        </authorList>
    </citation>
    <scope>NUCLEOTIDE SEQUENCE [LARGE SCALE GENOMIC DNA]</scope>
    <source>
        <strain evidence="10 11">CCUG 65427</strain>
    </source>
</reference>
<comment type="subcellular location">
    <subcellularLocation>
        <location evidence="1">Cell membrane</location>
        <topology evidence="1">Multi-pass membrane protein</topology>
    </subcellularLocation>
</comment>
<evidence type="ECO:0000256" key="5">
    <source>
        <dbReference type="ARBA" id="ARBA00022692"/>
    </source>
</evidence>
<feature type="transmembrane region" description="Helical" evidence="9">
    <location>
        <begin position="211"/>
        <end position="230"/>
    </location>
</feature>
<evidence type="ECO:0000256" key="9">
    <source>
        <dbReference type="SAM" id="Phobius"/>
    </source>
</evidence>
<dbReference type="AlphaFoldDB" id="A0A833FIA6"/>
<evidence type="ECO:0000256" key="3">
    <source>
        <dbReference type="ARBA" id="ARBA00022448"/>
    </source>
</evidence>
<dbReference type="FunFam" id="1.10.3470.10:FF:000001">
    <property type="entry name" value="Vitamin B12 ABC transporter permease BtuC"/>
    <property type="match status" value="1"/>
</dbReference>
<dbReference type="CDD" id="cd06550">
    <property type="entry name" value="TM_ABC_iron-siderophores_like"/>
    <property type="match status" value="1"/>
</dbReference>
<feature type="transmembrane region" description="Helical" evidence="9">
    <location>
        <begin position="139"/>
        <end position="158"/>
    </location>
</feature>
<dbReference type="GO" id="GO:0022857">
    <property type="term" value="F:transmembrane transporter activity"/>
    <property type="evidence" value="ECO:0007669"/>
    <property type="project" value="InterPro"/>
</dbReference>
<name>A0A833FIA6_9FIRM</name>
<dbReference type="Pfam" id="PF01032">
    <property type="entry name" value="FecCD"/>
    <property type="match status" value="1"/>
</dbReference>